<proteinExistence type="predicted"/>
<dbReference type="Proteomes" id="UP000831701">
    <property type="component" value="Chromosome 4"/>
</dbReference>
<dbReference type="EMBL" id="CM041534">
    <property type="protein sequence ID" value="KAI3373330.1"/>
    <property type="molecule type" value="Genomic_DNA"/>
</dbReference>
<comment type="caution">
    <text evidence="1">The sequence shown here is derived from an EMBL/GenBank/DDBJ whole genome shotgun (WGS) entry which is preliminary data.</text>
</comment>
<organism evidence="1 2">
    <name type="scientific">Scortum barcoo</name>
    <name type="common">barcoo grunter</name>
    <dbReference type="NCBI Taxonomy" id="214431"/>
    <lineage>
        <taxon>Eukaryota</taxon>
        <taxon>Metazoa</taxon>
        <taxon>Chordata</taxon>
        <taxon>Craniata</taxon>
        <taxon>Vertebrata</taxon>
        <taxon>Euteleostomi</taxon>
        <taxon>Actinopterygii</taxon>
        <taxon>Neopterygii</taxon>
        <taxon>Teleostei</taxon>
        <taxon>Neoteleostei</taxon>
        <taxon>Acanthomorphata</taxon>
        <taxon>Eupercaria</taxon>
        <taxon>Centrarchiformes</taxon>
        <taxon>Terapontoidei</taxon>
        <taxon>Terapontidae</taxon>
        <taxon>Scortum</taxon>
    </lineage>
</organism>
<evidence type="ECO:0000313" key="1">
    <source>
        <dbReference type="EMBL" id="KAI3373330.1"/>
    </source>
</evidence>
<keyword evidence="2" id="KW-1185">Reference proteome</keyword>
<accession>A0ACB8X0D6</accession>
<protein>
    <submittedName>
        <fullName evidence="1">Uncharacterized protein</fullName>
    </submittedName>
</protein>
<sequence length="120" mass="13833">MLQTFYHSVVSSIIFYAAVCWGSRLKTADTNRLNKLIRRAGSVLGVELESVEEVSERRMLRKLLSIMDNVSQPLHATLTSCQSSFSRLRPPRSCTERHRRSFLPEAIRLYNSSPFSRRET</sequence>
<name>A0ACB8X0D6_9TELE</name>
<reference evidence="1" key="1">
    <citation type="submission" date="2022-04" db="EMBL/GenBank/DDBJ databases">
        <title>Jade perch genome.</title>
        <authorList>
            <person name="Chao B."/>
        </authorList>
    </citation>
    <scope>NUCLEOTIDE SEQUENCE</scope>
    <source>
        <strain evidence="1">CB-2022</strain>
    </source>
</reference>
<gene>
    <name evidence="1" type="ORF">L3Q82_006624</name>
</gene>
<evidence type="ECO:0000313" key="2">
    <source>
        <dbReference type="Proteomes" id="UP000831701"/>
    </source>
</evidence>